<reference evidence="2 3" key="1">
    <citation type="submission" date="2017-02" db="EMBL/GenBank/DDBJ databases">
        <title>Draft Genome Sequence of Streptomyces tsukubaensis F601, a Producer of the immunosuppressant tacrolimus FK506.</title>
        <authorList>
            <person name="Zong G."/>
            <person name="Zhong C."/>
            <person name="Fu J."/>
            <person name="Qin R."/>
            <person name="Cao G."/>
        </authorList>
    </citation>
    <scope>NUCLEOTIDE SEQUENCE [LARGE SCALE GENOMIC DNA]</scope>
    <source>
        <strain evidence="2 3">F601</strain>
    </source>
</reference>
<dbReference type="Proteomes" id="UP000190539">
    <property type="component" value="Unassembled WGS sequence"/>
</dbReference>
<name>A0A1V4A2F8_9ACTN</name>
<sequence>MTGFEFHKSSYSGGNQGQECVEIARNLPHTVAIRDSKVLGGPLLRVAPHAWGPFLRLLDGPSSR</sequence>
<protein>
    <submittedName>
        <fullName evidence="2">DUF397 domain-containing protein</fullName>
    </submittedName>
</protein>
<organism evidence="2 3">
    <name type="scientific">Streptomyces tsukubensis</name>
    <dbReference type="NCBI Taxonomy" id="83656"/>
    <lineage>
        <taxon>Bacteria</taxon>
        <taxon>Bacillati</taxon>
        <taxon>Actinomycetota</taxon>
        <taxon>Actinomycetes</taxon>
        <taxon>Kitasatosporales</taxon>
        <taxon>Streptomycetaceae</taxon>
        <taxon>Streptomyces</taxon>
    </lineage>
</organism>
<dbReference type="RefSeq" id="WP_077972771.1">
    <property type="nucleotide sequence ID" value="NZ_CP045178.1"/>
</dbReference>
<dbReference type="STRING" id="83656.B1H18_28320"/>
<keyword evidence="3" id="KW-1185">Reference proteome</keyword>
<evidence type="ECO:0000259" key="1">
    <source>
        <dbReference type="Pfam" id="PF04149"/>
    </source>
</evidence>
<dbReference type="EMBL" id="MVFC01000034">
    <property type="protein sequence ID" value="OON72916.1"/>
    <property type="molecule type" value="Genomic_DNA"/>
</dbReference>
<accession>A0A1V4A2F8</accession>
<feature type="domain" description="DUF397" evidence="1">
    <location>
        <begin position="6"/>
        <end position="56"/>
    </location>
</feature>
<proteinExistence type="predicted"/>
<gene>
    <name evidence="2" type="ORF">B1H18_28320</name>
</gene>
<dbReference type="OrthoDB" id="4315616at2"/>
<dbReference type="InterPro" id="IPR007278">
    <property type="entry name" value="DUF397"/>
</dbReference>
<comment type="caution">
    <text evidence="2">The sequence shown here is derived from an EMBL/GenBank/DDBJ whole genome shotgun (WGS) entry which is preliminary data.</text>
</comment>
<evidence type="ECO:0000313" key="3">
    <source>
        <dbReference type="Proteomes" id="UP000190539"/>
    </source>
</evidence>
<evidence type="ECO:0000313" key="2">
    <source>
        <dbReference type="EMBL" id="OON72916.1"/>
    </source>
</evidence>
<dbReference type="Pfam" id="PF04149">
    <property type="entry name" value="DUF397"/>
    <property type="match status" value="1"/>
</dbReference>
<dbReference type="AlphaFoldDB" id="A0A1V4A2F8"/>